<dbReference type="EMBL" id="JACHCA010000011">
    <property type="protein sequence ID" value="MBB6129850.1"/>
    <property type="molecule type" value="Genomic_DNA"/>
</dbReference>
<evidence type="ECO:0000313" key="4">
    <source>
        <dbReference type="Proteomes" id="UP000548326"/>
    </source>
</evidence>
<evidence type="ECO:0000313" key="1">
    <source>
        <dbReference type="EMBL" id="MBB6111565.1"/>
    </source>
</evidence>
<comment type="caution">
    <text evidence="2">The sequence shown here is derived from an EMBL/GenBank/DDBJ whole genome shotgun (WGS) entry which is preliminary data.</text>
</comment>
<dbReference type="EMBL" id="JACHCB010000013">
    <property type="protein sequence ID" value="MBB6111565.1"/>
    <property type="molecule type" value="Genomic_DNA"/>
</dbReference>
<dbReference type="Proteomes" id="UP000541583">
    <property type="component" value="Unassembled WGS sequence"/>
</dbReference>
<keyword evidence="3" id="KW-1185">Reference proteome</keyword>
<evidence type="ECO:0000313" key="2">
    <source>
        <dbReference type="EMBL" id="MBB6129850.1"/>
    </source>
</evidence>
<dbReference type="AlphaFoldDB" id="A0A841JG54"/>
<evidence type="ECO:0008006" key="5">
    <source>
        <dbReference type="Google" id="ProtNLM"/>
    </source>
</evidence>
<gene>
    <name evidence="2" type="ORF">HDF22_003982</name>
    <name evidence="1" type="ORF">HDF23_004336</name>
</gene>
<dbReference type="PROSITE" id="PS51257">
    <property type="entry name" value="PROKAR_LIPOPROTEIN"/>
    <property type="match status" value="1"/>
</dbReference>
<protein>
    <recommendedName>
        <fullName evidence="5">Lipoprotein</fullName>
    </recommendedName>
</protein>
<organism evidence="2 4">
    <name type="scientific">Mucilaginibacter lappiensis</name>
    <dbReference type="NCBI Taxonomy" id="354630"/>
    <lineage>
        <taxon>Bacteria</taxon>
        <taxon>Pseudomonadati</taxon>
        <taxon>Bacteroidota</taxon>
        <taxon>Sphingobacteriia</taxon>
        <taxon>Sphingobacteriales</taxon>
        <taxon>Sphingobacteriaceae</taxon>
        <taxon>Mucilaginibacter</taxon>
    </lineage>
</organism>
<evidence type="ECO:0000313" key="3">
    <source>
        <dbReference type="Proteomes" id="UP000541583"/>
    </source>
</evidence>
<accession>A0A841JG54</accession>
<dbReference type="Proteomes" id="UP000548326">
    <property type="component" value="Unassembled WGS sequence"/>
</dbReference>
<proteinExistence type="predicted"/>
<name>A0A841JG54_9SPHI</name>
<sequence>MKKIIYIAFIALAVGSIVSSCSNKLCPAYGSYPKSGR</sequence>
<reference evidence="3 4" key="1">
    <citation type="submission" date="2020-08" db="EMBL/GenBank/DDBJ databases">
        <title>Genomic Encyclopedia of Type Strains, Phase IV (KMG-V): Genome sequencing to study the core and pangenomes of soil and plant-associated prokaryotes.</title>
        <authorList>
            <person name="Whitman W."/>
        </authorList>
    </citation>
    <scope>NUCLEOTIDE SEQUENCE [LARGE SCALE GENOMIC DNA]</scope>
    <source>
        <strain evidence="1 3">ANJLi2</strain>
        <strain evidence="2 4">MP601</strain>
    </source>
</reference>